<evidence type="ECO:0000313" key="4">
    <source>
        <dbReference type="Proteomes" id="UP000218887"/>
    </source>
</evidence>
<evidence type="ECO:0000259" key="2">
    <source>
        <dbReference type="Pfam" id="PF08924"/>
    </source>
</evidence>
<comment type="caution">
    <text evidence="3">The sequence shown here is derived from an EMBL/GenBank/DDBJ whole genome shotgun (WGS) entry which is preliminary data.</text>
</comment>
<gene>
    <name evidence="3" type="ORF">CIL05_09870</name>
</gene>
<dbReference type="OrthoDB" id="2080590at2"/>
<dbReference type="RefSeq" id="WP_095655371.1">
    <property type="nucleotide sequence ID" value="NZ_NPOA01000006.1"/>
</dbReference>
<sequence>MIPFLINLFSNSEEPAPTDPPQEEENGNGNGNGSDPNNGNGKELYWGVDSASYTDENLFQCVIDNFGQPEVWGRYLGDREGISAGLDTDEVNYLHENDIQILVIYNHVNDATGYDHGVEHANQAIAYAEDLGIPEGVAIFGDIEPDYPVDSAFMEGWHDTLSDSFYQPGIYGVFDQGSALFEAYIAMNQDVQENTVVWTAYPQEEITTKENAPEFNPQGPDNAMLYGWQYAIDAETCNIDTNLFTGDMMDYLW</sequence>
<accession>A0A2A2ICD3</accession>
<name>A0A2A2ICD3_9BACI</name>
<dbReference type="SUPFAM" id="SSF51445">
    <property type="entry name" value="(Trans)glycosidases"/>
    <property type="match status" value="1"/>
</dbReference>
<dbReference type="Gene3D" id="3.20.20.80">
    <property type="entry name" value="Glycosidases"/>
    <property type="match status" value="1"/>
</dbReference>
<feature type="region of interest" description="Disordered" evidence="1">
    <location>
        <begin position="9"/>
        <end position="43"/>
    </location>
</feature>
<dbReference type="AlphaFoldDB" id="A0A2A2ICD3"/>
<evidence type="ECO:0000313" key="3">
    <source>
        <dbReference type="EMBL" id="PAV29671.1"/>
    </source>
</evidence>
<protein>
    <recommendedName>
        <fullName evidence="2">Rv2525c-like glycoside hydrolase-like domain-containing protein</fullName>
    </recommendedName>
</protein>
<proteinExistence type="predicted"/>
<dbReference type="InterPro" id="IPR017853">
    <property type="entry name" value="GH"/>
</dbReference>
<reference evidence="3 4" key="1">
    <citation type="submission" date="2017-08" db="EMBL/GenBank/DDBJ databases">
        <title>Virgibacillus indicus sp. nov. and Virgibacillus profoundi sp. nov, two moderately halophilic bacteria isolated from marine sediment by using the Microfluidic Streak Plate.</title>
        <authorList>
            <person name="Xu B."/>
            <person name="Hu B."/>
            <person name="Wang J."/>
            <person name="Zhu Y."/>
            <person name="Huang L."/>
            <person name="Du W."/>
            <person name="Huang Y."/>
        </authorList>
    </citation>
    <scope>NUCLEOTIDE SEQUENCE [LARGE SCALE GENOMIC DNA]</scope>
    <source>
        <strain evidence="3 4">IO3-P3-H5</strain>
    </source>
</reference>
<dbReference type="InterPro" id="IPR015020">
    <property type="entry name" value="Rv2525c-like_Glyco_Hydro-like"/>
</dbReference>
<dbReference type="Proteomes" id="UP000218887">
    <property type="component" value="Unassembled WGS sequence"/>
</dbReference>
<dbReference type="Pfam" id="PF08924">
    <property type="entry name" value="Rv2525c_GlyHyd-like"/>
    <property type="match status" value="1"/>
</dbReference>
<organism evidence="3 4">
    <name type="scientific">Virgibacillus profundi</name>
    <dbReference type="NCBI Taxonomy" id="2024555"/>
    <lineage>
        <taxon>Bacteria</taxon>
        <taxon>Bacillati</taxon>
        <taxon>Bacillota</taxon>
        <taxon>Bacilli</taxon>
        <taxon>Bacillales</taxon>
        <taxon>Bacillaceae</taxon>
        <taxon>Virgibacillus</taxon>
    </lineage>
</organism>
<evidence type="ECO:0000256" key="1">
    <source>
        <dbReference type="SAM" id="MobiDB-lite"/>
    </source>
</evidence>
<dbReference type="EMBL" id="NPOA01000006">
    <property type="protein sequence ID" value="PAV29671.1"/>
    <property type="molecule type" value="Genomic_DNA"/>
</dbReference>
<feature type="domain" description="Rv2525c-like glycoside hydrolase-like" evidence="2">
    <location>
        <begin position="72"/>
        <end position="176"/>
    </location>
</feature>
<keyword evidence="4" id="KW-1185">Reference proteome</keyword>